<feature type="domain" description="Nucleoporin Nup188 N-terminal" evidence="10">
    <location>
        <begin position="176"/>
        <end position="433"/>
    </location>
</feature>
<dbReference type="InterPro" id="IPR041634">
    <property type="entry name" value="Nup188_C"/>
</dbReference>
<evidence type="ECO:0000256" key="6">
    <source>
        <dbReference type="ARBA" id="ARBA00023132"/>
    </source>
</evidence>
<dbReference type="InterPro" id="IPR044840">
    <property type="entry name" value="Nup188"/>
</dbReference>
<dbReference type="PANTHER" id="PTHR31431:SF1">
    <property type="entry name" value="NUCLEOPORIN NUP188"/>
    <property type="match status" value="1"/>
</dbReference>
<dbReference type="InterPro" id="IPR018864">
    <property type="entry name" value="Nucleoporin_Nup188_N"/>
</dbReference>
<dbReference type="GO" id="GO:0051028">
    <property type="term" value="P:mRNA transport"/>
    <property type="evidence" value="ECO:0007669"/>
    <property type="project" value="UniProtKB-KW"/>
</dbReference>
<dbReference type="GO" id="GO:0006606">
    <property type="term" value="P:protein import into nucleus"/>
    <property type="evidence" value="ECO:0007669"/>
    <property type="project" value="TreeGrafter"/>
</dbReference>
<dbReference type="GO" id="GO:0044611">
    <property type="term" value="C:nuclear pore inner ring"/>
    <property type="evidence" value="ECO:0007669"/>
    <property type="project" value="TreeGrafter"/>
</dbReference>
<evidence type="ECO:0000259" key="12">
    <source>
        <dbReference type="Pfam" id="PF21093"/>
    </source>
</evidence>
<dbReference type="Pfam" id="PF21094">
    <property type="entry name" value="Nup188_SH3-like"/>
    <property type="match status" value="1"/>
</dbReference>
<reference evidence="13 14" key="1">
    <citation type="submission" date="2007-06" db="EMBL/GenBank/DDBJ databases">
        <title>The Genome Sequence of Coccidioides posadasii RMSCC_3488.</title>
        <authorList>
            <consortium name="Coccidioides Genome Resources Consortium"/>
            <consortium name="The Broad Institute Genome Sequencing Platform"/>
            <person name="Henn M.R."/>
            <person name="Sykes S."/>
            <person name="Young S."/>
            <person name="Jaffe D."/>
            <person name="Berlin A."/>
            <person name="Alvarez P."/>
            <person name="Butler J."/>
            <person name="Gnerre S."/>
            <person name="Grabherr M."/>
            <person name="Mauceli E."/>
            <person name="Brockman W."/>
            <person name="Kodira C."/>
            <person name="Alvarado L."/>
            <person name="Zeng Q."/>
            <person name="Crawford M."/>
            <person name="Antoine C."/>
            <person name="Devon K."/>
            <person name="Galgiani J."/>
            <person name="Orsborn K."/>
            <person name="Lewis M.L."/>
            <person name="Nusbaum C."/>
            <person name="Galagan J."/>
            <person name="Birren B."/>
        </authorList>
    </citation>
    <scope>NUCLEOTIDE SEQUENCE [LARGE SCALE GENOMIC DNA]</scope>
    <source>
        <strain evidence="13 14">RMSCC 3488</strain>
    </source>
</reference>
<dbReference type="Gene3D" id="1.25.10.70">
    <property type="match status" value="1"/>
</dbReference>
<evidence type="ECO:0000259" key="10">
    <source>
        <dbReference type="Pfam" id="PF10487"/>
    </source>
</evidence>
<organism evidence="13 14">
    <name type="scientific">Coccidioides posadasii RMSCC 3488</name>
    <dbReference type="NCBI Taxonomy" id="454284"/>
    <lineage>
        <taxon>Eukaryota</taxon>
        <taxon>Fungi</taxon>
        <taxon>Dikarya</taxon>
        <taxon>Ascomycota</taxon>
        <taxon>Pezizomycotina</taxon>
        <taxon>Eurotiomycetes</taxon>
        <taxon>Eurotiomycetidae</taxon>
        <taxon>Onygenales</taxon>
        <taxon>Onygenaceae</taxon>
        <taxon>Coccidioides</taxon>
    </lineage>
</organism>
<comment type="similarity">
    <text evidence="8">Belongs to the Nup188 family.</text>
</comment>
<evidence type="ECO:0000256" key="9">
    <source>
        <dbReference type="ARBA" id="ARBA00040174"/>
    </source>
</evidence>
<dbReference type="GO" id="GO:0017056">
    <property type="term" value="F:structural constituent of nuclear pore"/>
    <property type="evidence" value="ECO:0007669"/>
    <property type="project" value="InterPro"/>
</dbReference>
<gene>
    <name evidence="13" type="ORF">CPAG_04196</name>
</gene>
<dbReference type="PANTHER" id="PTHR31431">
    <property type="entry name" value="NUCLEOPORIN NUP188 HOMOLOG"/>
    <property type="match status" value="1"/>
</dbReference>
<keyword evidence="6" id="KW-0906">Nuclear pore complex</keyword>
<dbReference type="Proteomes" id="UP000054567">
    <property type="component" value="Unassembled WGS sequence"/>
</dbReference>
<reference evidence="14" key="2">
    <citation type="journal article" date="2009" name="Genome Res.">
        <title>Comparative genomic analyses of the human fungal pathogens Coccidioides and their relatives.</title>
        <authorList>
            <person name="Sharpton T.J."/>
            <person name="Stajich J.E."/>
            <person name="Rounsley S.D."/>
            <person name="Gardner M.J."/>
            <person name="Wortman J.R."/>
            <person name="Jordar V.S."/>
            <person name="Maiti R."/>
            <person name="Kodira C.D."/>
            <person name="Neafsey D.E."/>
            <person name="Zeng Q."/>
            <person name="Hung C.-Y."/>
            <person name="McMahan C."/>
            <person name="Muszewska A."/>
            <person name="Grynberg M."/>
            <person name="Mandel M.A."/>
            <person name="Kellner E.M."/>
            <person name="Barker B.M."/>
            <person name="Galgiani J.N."/>
            <person name="Orbach M.J."/>
            <person name="Kirkland T.N."/>
            <person name="Cole G.T."/>
            <person name="Henn M.R."/>
            <person name="Birren B.W."/>
            <person name="Taylor J.W."/>
        </authorList>
    </citation>
    <scope>NUCLEOTIDE SEQUENCE [LARGE SCALE GENOMIC DNA]</scope>
    <source>
        <strain evidence="14">RMSCC 3488</strain>
    </source>
</reference>
<proteinExistence type="inferred from homology"/>
<feature type="domain" description="Nuclear pore protein Nup188 C-terminal" evidence="11">
    <location>
        <begin position="1459"/>
        <end position="1841"/>
    </location>
</feature>
<reference evidence="14" key="3">
    <citation type="journal article" date="2010" name="Genome Res.">
        <title>Population genomic sequencing of Coccidioides fungi reveals recent hybridization and transposon control.</title>
        <authorList>
            <person name="Neafsey D.E."/>
            <person name="Barker B.M."/>
            <person name="Sharpton T.J."/>
            <person name="Stajich J.E."/>
            <person name="Park D.J."/>
            <person name="Whiston E."/>
            <person name="Hung C.-Y."/>
            <person name="McMahan C."/>
            <person name="White J."/>
            <person name="Sykes S."/>
            <person name="Heiman D."/>
            <person name="Young S."/>
            <person name="Zeng Q."/>
            <person name="Abouelleil A."/>
            <person name="Aftuck L."/>
            <person name="Bessette D."/>
            <person name="Brown A."/>
            <person name="FitzGerald M."/>
            <person name="Lui A."/>
            <person name="Macdonald J.P."/>
            <person name="Priest M."/>
            <person name="Orbach M.J."/>
            <person name="Galgiani J.N."/>
            <person name="Kirkland T.N."/>
            <person name="Cole G.T."/>
            <person name="Birren B.W."/>
            <person name="Henn M.R."/>
            <person name="Taylor J.W."/>
            <person name="Rounsley S.D."/>
        </authorList>
    </citation>
    <scope>NUCLEOTIDE SEQUENCE [LARGE SCALE GENOMIC DNA]</scope>
    <source>
        <strain evidence="14">RMSCC 3488</strain>
    </source>
</reference>
<evidence type="ECO:0000259" key="11">
    <source>
        <dbReference type="Pfam" id="PF18378"/>
    </source>
</evidence>
<dbReference type="Pfam" id="PF10487">
    <property type="entry name" value="Nup188_N"/>
    <property type="match status" value="1"/>
</dbReference>
<keyword evidence="7" id="KW-0539">Nucleus</keyword>
<keyword evidence="4" id="KW-0653">Protein transport</keyword>
<comment type="subcellular location">
    <subcellularLocation>
        <location evidence="1">Nucleus</location>
        <location evidence="1">Nuclear pore complex</location>
    </subcellularLocation>
</comment>
<dbReference type="OrthoDB" id="102511at2759"/>
<evidence type="ECO:0000256" key="8">
    <source>
        <dbReference type="ARBA" id="ARBA00038387"/>
    </source>
</evidence>
<keyword evidence="2" id="KW-0813">Transport</keyword>
<dbReference type="Pfam" id="PF18378">
    <property type="entry name" value="Nup188_C"/>
    <property type="match status" value="1"/>
</dbReference>
<evidence type="ECO:0000256" key="1">
    <source>
        <dbReference type="ARBA" id="ARBA00004567"/>
    </source>
</evidence>
<keyword evidence="5" id="KW-0811">Translocation</keyword>
<protein>
    <recommendedName>
        <fullName evidence="9">Nucleoporin NUP188</fullName>
    </recommendedName>
</protein>
<evidence type="ECO:0000256" key="7">
    <source>
        <dbReference type="ARBA" id="ARBA00023242"/>
    </source>
</evidence>
<evidence type="ECO:0000256" key="3">
    <source>
        <dbReference type="ARBA" id="ARBA00022816"/>
    </source>
</evidence>
<evidence type="ECO:0000256" key="4">
    <source>
        <dbReference type="ARBA" id="ARBA00022927"/>
    </source>
</evidence>
<dbReference type="EMBL" id="DS268110">
    <property type="protein sequence ID" value="KMM67864.1"/>
    <property type="molecule type" value="Genomic_DNA"/>
</dbReference>
<keyword evidence="3" id="KW-0509">mRNA transport</keyword>
<accession>A0A0J6FG40</accession>
<evidence type="ECO:0000256" key="2">
    <source>
        <dbReference type="ARBA" id="ARBA00022448"/>
    </source>
</evidence>
<evidence type="ECO:0000313" key="13">
    <source>
        <dbReference type="EMBL" id="KMM67864.1"/>
    </source>
</evidence>
<name>A0A0J6FG40_COCPO</name>
<dbReference type="VEuPathDB" id="FungiDB:CPAG_04196"/>
<dbReference type="GO" id="GO:0006405">
    <property type="term" value="P:RNA export from nucleus"/>
    <property type="evidence" value="ECO:0007669"/>
    <property type="project" value="TreeGrafter"/>
</dbReference>
<dbReference type="Pfam" id="PF21093">
    <property type="entry name" value="Nup188_N-subdom_III"/>
    <property type="match status" value="1"/>
</dbReference>
<dbReference type="InterPro" id="IPR048883">
    <property type="entry name" value="Nup188_N-subdom_III"/>
</dbReference>
<feature type="domain" description="Nucleoporin Nup188 N-terminal subdomain III" evidence="12">
    <location>
        <begin position="713"/>
        <end position="1160"/>
    </location>
</feature>
<evidence type="ECO:0000256" key="5">
    <source>
        <dbReference type="ARBA" id="ARBA00023010"/>
    </source>
</evidence>
<sequence>MAPPPEVYFPSLDDCLSGDAQLIPWESAFLGLTSSDDNITGCDSLFSFLTTPESVRILSNPFDPYPKPSDTTKSAFQSKTAAINVTPALRARCNFNDIEGDALWLSKKTLIDEVSALRLAVQEWQSRPELDLLNQFSEEEVASLQSVVSVGQLSHQAGGTQALEFLKGPIRKGQATESLSEDERRLKLFRLYLVEKQNIIKVALYVLSVSLHGRLPGTYRRFQGGAGDRSSQQCTKLDELGASIFPRQNDGSLDKPGLTIQACIEAIQSCLSKMNGGSDWLSPEAEYAQQLSIIEDVVQIMQILFLQLQESENIPSAEVLLSWLHLIVTYDFFDQNRPLSQEESTLFDSLKSLTSIITLSFLKLRTATTLFEAAAATPSRTIPDVWGDTRPSFLSCEHISEINEIFLKAADAEKSGASPAMFAWGMIMFTLREIALATREDRELQQAQYAVDAFNGGTSSILAPRNADPSVYEEAYERARNPAFEDDFVKFMISIAVDRCRVFDVASSIIRQLDGISGSVNGSLITRWARVEMLDLVRVSVEYLSYIPELLSTVLQVMAWPNSAWHCVGDSPTENDGGVKGIFLCDEILMSKLFKIAKSRFPYEAINFLKLCRSLLDCNLSTDDGYPLIFQELEYMEAYTQRVSPGFHGYQSTREDENANYVSLIEPLEMKELSSARKDYAAQSGSELMVMSGASILPAETLGQVVNESKPAVIMWHYRYNCLCFLGMWLEQATYSRKTDSEPEEDIISEIIGLLADLVASAQGLAKQQGVESAAKRILEMASDGLNHHGDIISVVFDIFERNLQSATTKMGTERGLETTTACLSFLNSLVTVIPGRVWPFLTRSSFIAGDGNGGTLPAIVSAIEVNTGDFSFLLEAARTFKLIVDDVVRHVAVRKIAGSVTAKATHVTEYTAGAPSYVMSNLLQSFVRIMVDVYNSSYSWRFNDASQSLRLNISLTEAFHDILHYTYGVDGEKDLDSKLTGVFANSARYLLKMLRPSSKDGIFFNPVLRIILNGYHNPLLDRSAYLRYLQTRLVDAALNLSSTLIQSEWNPQSPMTGLEKQLFDASPVLIRLYVFSQAYQLPVVKLLELLLAHASMDKEQEPPSLLGHLGAESSCRFLDVLSKFDQPFDDTILNAAIWKFLTTVISKRQQWLAVFLLTGSSPRDALKEVDGEKPAMQSKPFLQAALDLISLIGSIPSQLVLSALEFIAKAQENWPWATPQLKNHADFFPKMVNYVSNLDMRRYSPYEQCMNTRIASLIADICAVYLHSAKEQRDWTFFKTLIPLISWYSENAVEVNGYNTSLHVNLKRNFEMKYPGCSLFAIKRTSLDNPVFGENYFYDIASGTKIFGYEFAWTGSRNQGFVDEIKRANENLSLVQAQMDLLHSFKYLAIEHCADFMPDRGVQKSMASVVRHCLTANSQSVPNENIFCKLHQIRAEFALGLLQRLVEVQAKGSEVFALLQTVWDATRFRNQTYEAALANDDTEYYGMLLNILFLALQFHVGGKSRLVPEAVSKKPEVSGHLEIVLDIVRVIAARGFRSLTTYLHDAPQKCSPKDFALLTAILQTALKVKSVDRIYEQIAFHLADADTIRYACTLFSWSYKLTVEGDPIYGELSILYLLELSCIPMMAEQIAVDGVLVKLSTYRLTDVLRQPQGCGPFDQVPRLFTIWHNGFLPLCLNLLYHVGRAAPEVAAFLNQFEGQLRRASEAFSIGHPSVTSPFGSPGPRSLLSSGQSIKRLSLGMATEACSLALISLIIEKFRDAGPSAGVDSQNMQELKWDRNRVKEDIEVLLEKKSILRSRIAPTNEKEVAWAQRIASDSDGGAESLLEEKIVKELQTVLSCIGGSD</sequence>
<evidence type="ECO:0000313" key="14">
    <source>
        <dbReference type="Proteomes" id="UP000054567"/>
    </source>
</evidence>